<gene>
    <name evidence="3" type="ORF">ACFPOF_06190</name>
</gene>
<feature type="repeat" description="WD" evidence="1">
    <location>
        <begin position="292"/>
        <end position="326"/>
    </location>
</feature>
<dbReference type="InterPro" id="IPR015943">
    <property type="entry name" value="WD40/YVTN_repeat-like_dom_sf"/>
</dbReference>
<dbReference type="PROSITE" id="PS50082">
    <property type="entry name" value="WD_REPEATS_2"/>
    <property type="match status" value="1"/>
</dbReference>
<dbReference type="Gene3D" id="2.130.10.10">
    <property type="entry name" value="YVTN repeat-like/Quinoprotein amine dehydrogenase"/>
    <property type="match status" value="2"/>
</dbReference>
<evidence type="ECO:0000259" key="2">
    <source>
        <dbReference type="Pfam" id="PF07833"/>
    </source>
</evidence>
<dbReference type="RefSeq" id="WP_378130666.1">
    <property type="nucleotide sequence ID" value="NZ_JBHSMI010000012.1"/>
</dbReference>
<dbReference type="Pfam" id="PF07833">
    <property type="entry name" value="Cu_amine_oxidN1"/>
    <property type="match status" value="1"/>
</dbReference>
<dbReference type="InterPro" id="IPR001680">
    <property type="entry name" value="WD40_rpt"/>
</dbReference>
<reference evidence="4" key="1">
    <citation type="journal article" date="2019" name="Int. J. Syst. Evol. Microbiol.">
        <title>The Global Catalogue of Microorganisms (GCM) 10K type strain sequencing project: providing services to taxonomists for standard genome sequencing and annotation.</title>
        <authorList>
            <consortium name="The Broad Institute Genomics Platform"/>
            <consortium name="The Broad Institute Genome Sequencing Center for Infectious Disease"/>
            <person name="Wu L."/>
            <person name="Ma J."/>
        </authorList>
    </citation>
    <scope>NUCLEOTIDE SEQUENCE [LARGE SCALE GENOMIC DNA]</scope>
    <source>
        <strain evidence="4">CGMCC 1.18575</strain>
    </source>
</reference>
<evidence type="ECO:0000256" key="1">
    <source>
        <dbReference type="PROSITE-ProRule" id="PRU00221"/>
    </source>
</evidence>
<dbReference type="EMBL" id="JBHSMI010000012">
    <property type="protein sequence ID" value="MFC5402321.1"/>
    <property type="molecule type" value="Genomic_DNA"/>
</dbReference>
<proteinExistence type="predicted"/>
<keyword evidence="4" id="KW-1185">Reference proteome</keyword>
<keyword evidence="1" id="KW-0853">WD repeat</keyword>
<comment type="caution">
    <text evidence="3">The sequence shown here is derived from an EMBL/GenBank/DDBJ whole genome shotgun (WGS) entry which is preliminary data.</text>
</comment>
<evidence type="ECO:0000313" key="3">
    <source>
        <dbReference type="EMBL" id="MFC5402321.1"/>
    </source>
</evidence>
<name>A0ABW0HMS7_9BACL</name>
<feature type="domain" description="Copper amine oxidase-like N-terminal" evidence="2">
    <location>
        <begin position="419"/>
        <end position="527"/>
    </location>
</feature>
<evidence type="ECO:0000313" key="4">
    <source>
        <dbReference type="Proteomes" id="UP001596113"/>
    </source>
</evidence>
<dbReference type="InterPro" id="IPR011048">
    <property type="entry name" value="Haem_d1_sf"/>
</dbReference>
<dbReference type="InterPro" id="IPR012854">
    <property type="entry name" value="Cu_amine_oxidase-like_N"/>
</dbReference>
<organism evidence="3 4">
    <name type="scientific">Cohnella soli</name>
    <dbReference type="NCBI Taxonomy" id="425005"/>
    <lineage>
        <taxon>Bacteria</taxon>
        <taxon>Bacillati</taxon>
        <taxon>Bacillota</taxon>
        <taxon>Bacilli</taxon>
        <taxon>Bacillales</taxon>
        <taxon>Paenibacillaceae</taxon>
        <taxon>Cohnella</taxon>
    </lineage>
</organism>
<accession>A0ABW0HMS7</accession>
<dbReference type="SUPFAM" id="SSF51004">
    <property type="entry name" value="C-terminal (heme d1) domain of cytochrome cd1-nitrite reductase"/>
    <property type="match status" value="1"/>
</dbReference>
<sequence length="531" mass="60798">MKRWFLILIMMIVLFLTTNTVVLYEAIAKSNQSFLKLSFSFKLNPNEMQGNLSPMFINRDKQILMSVKVAEKQQVIRIYDALNGKIIKEQKVKDINSYFQVSPDLKWIYEVNYNTAIKFMGPVTVYNTATLQPVITIDSAGLPEYLVIPPNGKGVYLLSVREFETKFSRFKIRYWQEGMDEAAEYAEYDYFDRLPLWYSFKIWPDGERASFTIFGGAVGTTWGSRLVVFNLKTGKVLHTFKDTGGIYNFIESRNMILVNSLYPTAYDMTTYKKIATYKTPPIRKGGTSFGGLSNIQITSDSKYMINSYGDGKIRKWDLNTGKIISTLAVSSDNVSHDLFRDENTMTVEGSYTYSKSLIWRYSIRKQLMEFPKINAFKVFWARTNRVLLTGEGWVNGSTYSVWKLDQLLKDTEVIIDTYVDGIKKTGSFPPTIQNNKAFVSISDLSRYIGGKKVASKSNKDILVTIQTIDHKIVVQEKNGQIKVNDLPRTLLEQPRAINGELYVSVDDVKTIFGIQAEYDTRTKSVYLTIEN</sequence>
<protein>
    <submittedName>
        <fullName evidence="3">Stalk domain-containing protein</fullName>
    </submittedName>
</protein>
<dbReference type="Proteomes" id="UP001596113">
    <property type="component" value="Unassembled WGS sequence"/>
</dbReference>